<proteinExistence type="predicted"/>
<feature type="compositionally biased region" description="Polar residues" evidence="1">
    <location>
        <begin position="286"/>
        <end position="297"/>
    </location>
</feature>
<feature type="region of interest" description="Disordered" evidence="1">
    <location>
        <begin position="260"/>
        <end position="333"/>
    </location>
</feature>
<evidence type="ECO:0000313" key="2">
    <source>
        <dbReference type="EMBL" id="CAK6972120.1"/>
    </source>
</evidence>
<reference evidence="2 3" key="1">
    <citation type="submission" date="2024-01" db="EMBL/GenBank/DDBJ databases">
        <authorList>
            <person name="Alioto T."/>
            <person name="Alioto T."/>
            <person name="Gomez Garrido J."/>
        </authorList>
    </citation>
    <scope>NUCLEOTIDE SEQUENCE [LARGE SCALE GENOMIC DNA]</scope>
</reference>
<gene>
    <name evidence="2" type="ORF">FSCOSCO3_A024777</name>
</gene>
<feature type="compositionally biased region" description="Basic and acidic residues" evidence="1">
    <location>
        <begin position="93"/>
        <end position="114"/>
    </location>
</feature>
<comment type="caution">
    <text evidence="2">The sequence shown here is derived from an EMBL/GenBank/DDBJ whole genome shotgun (WGS) entry which is preliminary data.</text>
</comment>
<protein>
    <submittedName>
        <fullName evidence="2">TPA_asm: acintoc2</fullName>
    </submittedName>
</protein>
<feature type="region of interest" description="Disordered" evidence="1">
    <location>
        <begin position="93"/>
        <end position="124"/>
    </location>
</feature>
<name>A0AAV1PL19_SCOSC</name>
<sequence>MAQPKASHKMYLLSPQQMALLKNSHPVPALVVTGTGGETQMMRRTAETDLDEKMRGVLNEPGKNPYVKIRKYNALLQRYLNFVKQGVKEEDGRINHPKISEEEKAADDKGDRDGGGGGGDVPLRASLLDETGEEVLLQMAPRDRKNASYILKKINESEGGWTQKGEFVYKGKAVKGSHMLDLIKHLSAPYKKTPRSTPTGWLGFLHTLHSLNIPVTALHNPQVREQYRQLRLNEGKEGFGGVQRASKRNIVLSPRWSRAPEGGVARETLEEEEEEEVVEEEEPTLYQKNRQRTSPSSLAFRWTSPSPAPPQEKTKITKTKRKKPKTPWINISS</sequence>
<organism evidence="2 3">
    <name type="scientific">Scomber scombrus</name>
    <name type="common">Atlantic mackerel</name>
    <name type="synonym">Scomber vernalis</name>
    <dbReference type="NCBI Taxonomy" id="13677"/>
    <lineage>
        <taxon>Eukaryota</taxon>
        <taxon>Metazoa</taxon>
        <taxon>Chordata</taxon>
        <taxon>Craniata</taxon>
        <taxon>Vertebrata</taxon>
        <taxon>Euteleostomi</taxon>
        <taxon>Actinopterygii</taxon>
        <taxon>Neopterygii</taxon>
        <taxon>Teleostei</taxon>
        <taxon>Neoteleostei</taxon>
        <taxon>Acanthomorphata</taxon>
        <taxon>Pelagiaria</taxon>
        <taxon>Scombriformes</taxon>
        <taxon>Scombridae</taxon>
        <taxon>Scomber</taxon>
    </lineage>
</organism>
<feature type="compositionally biased region" description="Basic residues" evidence="1">
    <location>
        <begin position="316"/>
        <end position="325"/>
    </location>
</feature>
<accession>A0AAV1PL19</accession>
<dbReference type="Proteomes" id="UP001314229">
    <property type="component" value="Unassembled WGS sequence"/>
</dbReference>
<keyword evidence="3" id="KW-1185">Reference proteome</keyword>
<feature type="compositionally biased region" description="Acidic residues" evidence="1">
    <location>
        <begin position="269"/>
        <end position="283"/>
    </location>
</feature>
<dbReference type="EMBL" id="CAWUFR010000193">
    <property type="protein sequence ID" value="CAK6972120.1"/>
    <property type="molecule type" value="Genomic_DNA"/>
</dbReference>
<dbReference type="AlphaFoldDB" id="A0AAV1PL19"/>
<evidence type="ECO:0000313" key="3">
    <source>
        <dbReference type="Proteomes" id="UP001314229"/>
    </source>
</evidence>
<evidence type="ECO:0000256" key="1">
    <source>
        <dbReference type="SAM" id="MobiDB-lite"/>
    </source>
</evidence>